<protein>
    <recommendedName>
        <fullName evidence="4">Zinc-ribbon 15 domain-containing protein</fullName>
    </recommendedName>
</protein>
<keyword evidence="1" id="KW-1133">Transmembrane helix</keyword>
<dbReference type="EMBL" id="JAIMJA010000013">
    <property type="protein sequence ID" value="MCE2595760.1"/>
    <property type="molecule type" value="Genomic_DNA"/>
</dbReference>
<dbReference type="Proteomes" id="UP001201273">
    <property type="component" value="Unassembled WGS sequence"/>
</dbReference>
<evidence type="ECO:0000313" key="2">
    <source>
        <dbReference type="EMBL" id="MCE2595760.1"/>
    </source>
</evidence>
<evidence type="ECO:0008006" key="4">
    <source>
        <dbReference type="Google" id="ProtNLM"/>
    </source>
</evidence>
<comment type="caution">
    <text evidence="2">The sequence shown here is derived from an EMBL/GenBank/DDBJ whole genome shotgun (WGS) entry which is preliminary data.</text>
</comment>
<evidence type="ECO:0000313" key="3">
    <source>
        <dbReference type="Proteomes" id="UP001201273"/>
    </source>
</evidence>
<dbReference type="RefSeq" id="WP_233053431.1">
    <property type="nucleotide sequence ID" value="NZ_JAIMJA010000013.1"/>
</dbReference>
<gene>
    <name evidence="2" type="ORF">K6Y31_13190</name>
</gene>
<organism evidence="2 3">
    <name type="scientific">Motilimonas cestriensis</name>
    <dbReference type="NCBI Taxonomy" id="2742685"/>
    <lineage>
        <taxon>Bacteria</taxon>
        <taxon>Pseudomonadati</taxon>
        <taxon>Pseudomonadota</taxon>
        <taxon>Gammaproteobacteria</taxon>
        <taxon>Alteromonadales</taxon>
        <taxon>Alteromonadales genera incertae sedis</taxon>
        <taxon>Motilimonas</taxon>
    </lineage>
</organism>
<evidence type="ECO:0000256" key="1">
    <source>
        <dbReference type="SAM" id="Phobius"/>
    </source>
</evidence>
<keyword evidence="1" id="KW-0812">Transmembrane</keyword>
<keyword evidence="1" id="KW-0472">Membrane</keyword>
<keyword evidence="3" id="KW-1185">Reference proteome</keyword>
<name>A0ABS8WEI3_9GAMM</name>
<accession>A0ABS8WEI3</accession>
<feature type="transmembrane region" description="Helical" evidence="1">
    <location>
        <begin position="86"/>
        <end position="109"/>
    </location>
</feature>
<reference evidence="2 3" key="1">
    <citation type="journal article" date="2022" name="Environ. Microbiol. Rep.">
        <title>Eco-phylogenetic analyses reveal divergent evolution of vitamin B12 metabolism in the marine bacterial family 'Psychromonadaceae'.</title>
        <authorList>
            <person name="Jin X."/>
            <person name="Yang Y."/>
            <person name="Cao H."/>
            <person name="Gao B."/>
            <person name="Zhao Z."/>
        </authorList>
    </citation>
    <scope>NUCLEOTIDE SEQUENCE [LARGE SCALE GENOMIC DNA]</scope>
    <source>
        <strain evidence="2 3">MKS20</strain>
    </source>
</reference>
<sequence>MIIFGSGDRLIRGEKLGGFQCLNCKGQQFTALGFIRHFHLYRIPTFPVSKRVAVECCQCKERLIRDEFPAYIANRIRENIFNAKNIAPSFIGLLIIAFILIAMVLGYSFNQAQLERYIAKPAINDIYIIDNYEIFDRNRESYRYAAMMITRVANDEAEFVLSKYTYSKSKGIDRDIAAKYMPTWGSNSVVFTREELASFHQAGAIYDISRNGSD</sequence>
<proteinExistence type="predicted"/>